<feature type="region of interest" description="Disordered" evidence="1">
    <location>
        <begin position="654"/>
        <end position="835"/>
    </location>
</feature>
<feature type="region of interest" description="Disordered" evidence="1">
    <location>
        <begin position="428"/>
        <end position="492"/>
    </location>
</feature>
<accession>A0ABR3CVV9</accession>
<feature type="compositionally biased region" description="Low complexity" evidence="1">
    <location>
        <begin position="196"/>
        <end position="212"/>
    </location>
</feature>
<feature type="region of interest" description="Disordered" evidence="1">
    <location>
        <begin position="969"/>
        <end position="1191"/>
    </location>
</feature>
<feature type="compositionally biased region" description="Basic and acidic residues" evidence="1">
    <location>
        <begin position="1141"/>
        <end position="1176"/>
    </location>
</feature>
<feature type="compositionally biased region" description="Basic and acidic residues" evidence="1">
    <location>
        <begin position="452"/>
        <end position="469"/>
    </location>
</feature>
<keyword evidence="3" id="KW-1185">Reference proteome</keyword>
<dbReference type="EMBL" id="JAJVCZ030000002">
    <property type="protein sequence ID" value="KAL0263694.1"/>
    <property type="molecule type" value="Genomic_DNA"/>
</dbReference>
<evidence type="ECO:0000313" key="3">
    <source>
        <dbReference type="Proteomes" id="UP001430584"/>
    </source>
</evidence>
<feature type="compositionally biased region" description="Low complexity" evidence="1">
    <location>
        <begin position="698"/>
        <end position="730"/>
    </location>
</feature>
<comment type="caution">
    <text evidence="2">The sequence shown here is derived from an EMBL/GenBank/DDBJ whole genome shotgun (WGS) entry which is preliminary data.</text>
</comment>
<feature type="compositionally biased region" description="Low complexity" evidence="1">
    <location>
        <begin position="318"/>
        <end position="329"/>
    </location>
</feature>
<sequence>MAVKATNRKAATANPPLPSASGSGSINPLSRYRHRRAEEKRRERAERRAEVEEARREELSDGNFELRHALSMAFFAPETPEERAKWPTGLPEATRVLLRFVDVLDEVVPESPRPGRGGDGGEEVKVWMRAGEGKRKGKDAEEKTKGEEVLAEAMGRLRGGGDWSALSSTTGSSASEYSQQDDGPPYDPGNNDDDNNNNNASSAAAESSSAPQLRRRRRQQQQQQQRPSHTPPPPPPSSPFPRPPNPTPSQSPQPPSQTTTTMRPPHSTIFPSTISPSIIFPLGRIFPLPLPARLKDSMLVLLPPSFRRLLTEEKESGTRPTTSPTTTNPLWSECFGAMKPRAVAVRGKEYEERKGLRFRGPYWVEDGEGRVKAVEDEGERRGLLRRWFGGDGEEDKDEDERRELLRRWFGDDDEDVKEEDERRGLVRRWFGDDDEDDKGEDEEVSDDGEPGEGDHQAERPDRGKSRGSGDGDGDNDDEQPVMGKLRGGGMGHVYEPAARTKYKVYRDDHYDWRIFRTPPLPHPVDEFDECPPWLRPRRKHSTIVPIPDWMWHDTENDPDTYMTEKLGVSGRFGPPRLEIEGPSESWEVVFPSWTPQELAGLQRGWEECRYGRYAGPYWKSDESGKVRVVETREERDRLMEEWFIEGKGKWRGSLSSKQRAKLNTHPETRETGDILTLRGGGHFDDADDEYSGGEETPAGASDGSSSDGYQPPGSAWRSLRSWSSSCASSTESDRSFTYPNPQARGSSSNADAEAEARGLFDDSNSGSSTYSESSTDHDEDHDGSSGFHRSGNFTRNTRLYIDEDPSDGPCRIYTIDRLDSPTPRNNNNNNDEHDPAPYYYHYHLHGTFARGTTARIERDQLTGRHSLYIEEPHNDDNTSTARIDGRYNPAYTEEPKNDSDDNTAIARTFRRSLRTLHPARRLPSVRALWRDYYWTWPVAWQADGGFNWELWGLLLRQLNRVRRERARLGRRRERRGRRRGGASGDGRDDDEDDESDHDRRSESGSGGGGASGGDRHGRQPDDDVDVESIHHRRSENGSDGGNATLSSSDLYKSDSSEEGDDGEEKSPGLSGTTAAASGDSGSERKLSEGSGEEHGKRGNGSGSGSDWEAYWGNLAGKRIPTDEDDDTESSCDTEEPSASEQRGKGGRLDRKAERVEAERRRRERDDVARRERAAERPDDDDEEKGYDSAASGECRDIIRQLCTEGQPPHEIRLQMYLHYLNNDAWRGEEGRESFWNRMLEILDEEIGLAEAGEQQTISTGGENTVNAWQKNLNSDEVGRLRGGSGSNADAGGTSDGDDEPPVSDTRPDEAGGQEGVHGGDGVDQASSDALNFWMFWFVFGDTGR</sequence>
<dbReference type="Proteomes" id="UP001430584">
    <property type="component" value="Unassembled WGS sequence"/>
</dbReference>
<organism evidence="2 3">
    <name type="scientific">Diplodia seriata</name>
    <dbReference type="NCBI Taxonomy" id="420778"/>
    <lineage>
        <taxon>Eukaryota</taxon>
        <taxon>Fungi</taxon>
        <taxon>Dikarya</taxon>
        <taxon>Ascomycota</taxon>
        <taxon>Pezizomycotina</taxon>
        <taxon>Dothideomycetes</taxon>
        <taxon>Dothideomycetes incertae sedis</taxon>
        <taxon>Botryosphaeriales</taxon>
        <taxon>Botryosphaeriaceae</taxon>
        <taxon>Diplodia</taxon>
    </lineage>
</organism>
<dbReference type="RefSeq" id="XP_066636723.1">
    <property type="nucleotide sequence ID" value="XM_066774156.1"/>
</dbReference>
<dbReference type="PANTHER" id="PTHR35711">
    <property type="entry name" value="EXPRESSED PROTEIN"/>
    <property type="match status" value="1"/>
</dbReference>
<reference evidence="2 3" key="1">
    <citation type="submission" date="2024-02" db="EMBL/GenBank/DDBJ databases">
        <title>De novo assembly and annotation of 12 fungi associated with fruit tree decline syndrome in Ontario, Canada.</title>
        <authorList>
            <person name="Sulman M."/>
            <person name="Ellouze W."/>
            <person name="Ilyukhin E."/>
        </authorList>
    </citation>
    <scope>NUCLEOTIDE SEQUENCE [LARGE SCALE GENOMIC DNA]</scope>
    <source>
        <strain evidence="2 3">FDS-637</strain>
    </source>
</reference>
<feature type="compositionally biased region" description="Acidic residues" evidence="1">
    <location>
        <begin position="432"/>
        <end position="451"/>
    </location>
</feature>
<feature type="compositionally biased region" description="Acidic residues" evidence="1">
    <location>
        <begin position="1122"/>
        <end position="1137"/>
    </location>
</feature>
<feature type="compositionally biased region" description="Polar residues" evidence="1">
    <location>
        <begin position="737"/>
        <end position="750"/>
    </location>
</feature>
<feature type="compositionally biased region" description="Pro residues" evidence="1">
    <location>
        <begin position="229"/>
        <end position="255"/>
    </location>
</feature>
<feature type="compositionally biased region" description="Basic residues" evidence="1">
    <location>
        <begin position="969"/>
        <end position="980"/>
    </location>
</feature>
<feature type="compositionally biased region" description="Gly residues" evidence="1">
    <location>
        <begin position="1312"/>
        <end position="1321"/>
    </location>
</feature>
<evidence type="ECO:0000256" key="1">
    <source>
        <dbReference type="SAM" id="MobiDB-lite"/>
    </source>
</evidence>
<feature type="compositionally biased region" description="Basic and acidic residues" evidence="1">
    <location>
        <begin position="36"/>
        <end position="60"/>
    </location>
</feature>
<dbReference type="PANTHER" id="PTHR35711:SF1">
    <property type="entry name" value="ECTODERMAL, ISOFORM F"/>
    <property type="match status" value="1"/>
</dbReference>
<feature type="compositionally biased region" description="Low complexity" evidence="1">
    <location>
        <begin position="164"/>
        <end position="178"/>
    </location>
</feature>
<name>A0ABR3CVV9_9PEZI</name>
<feature type="region of interest" description="Disordered" evidence="1">
    <location>
        <begin position="311"/>
        <end position="331"/>
    </location>
</feature>
<gene>
    <name evidence="2" type="ORF">SLS55_002675</name>
</gene>
<dbReference type="GeneID" id="92006760"/>
<feature type="compositionally biased region" description="Basic and acidic residues" evidence="1">
    <location>
        <begin position="122"/>
        <end position="148"/>
    </location>
</feature>
<protein>
    <submittedName>
        <fullName evidence="2">Uncharacterized protein</fullName>
    </submittedName>
</protein>
<evidence type="ECO:0000313" key="2">
    <source>
        <dbReference type="EMBL" id="KAL0263694.1"/>
    </source>
</evidence>
<feature type="compositionally biased region" description="Basic and acidic residues" evidence="1">
    <location>
        <begin position="774"/>
        <end position="783"/>
    </location>
</feature>
<feature type="region of interest" description="Disordered" evidence="1">
    <location>
        <begin position="1275"/>
        <end position="1324"/>
    </location>
</feature>
<feature type="compositionally biased region" description="Basic and acidic residues" evidence="1">
    <location>
        <begin position="1081"/>
        <end position="1096"/>
    </location>
</feature>
<feature type="region of interest" description="Disordered" evidence="1">
    <location>
        <begin position="1"/>
        <end position="60"/>
    </location>
</feature>
<proteinExistence type="predicted"/>
<feature type="compositionally biased region" description="Low complexity" evidence="1">
    <location>
        <begin position="256"/>
        <end position="270"/>
    </location>
</feature>
<feature type="region of interest" description="Disordered" evidence="1">
    <location>
        <begin position="108"/>
        <end position="270"/>
    </location>
</feature>
<feature type="compositionally biased region" description="Low complexity" evidence="1">
    <location>
        <begin position="761"/>
        <end position="773"/>
    </location>
</feature>